<dbReference type="SFLD" id="SFLDS00052">
    <property type="entry name" value="Ferric_Reductase_Domain"/>
    <property type="match status" value="1"/>
</dbReference>
<comment type="subcellular location">
    <subcellularLocation>
        <location evidence="1">Membrane</location>
        <topology evidence="1">Multi-pass membrane protein</topology>
    </subcellularLocation>
</comment>
<feature type="domain" description="FAD-binding FR-type" evidence="11">
    <location>
        <begin position="267"/>
        <end position="394"/>
    </location>
</feature>
<comment type="caution">
    <text evidence="12">The sequence shown here is derived from an EMBL/GenBank/DDBJ whole genome shotgun (WGS) entry which is preliminary data.</text>
</comment>
<reference evidence="12 13" key="1">
    <citation type="submission" date="2017-04" db="EMBL/GenBank/DDBJ databases">
        <title>Draft genome sequence of Marssonina coronaria NL1: causal agent of apple blotch.</title>
        <authorList>
            <person name="Cheng Q."/>
        </authorList>
    </citation>
    <scope>NUCLEOTIDE SEQUENCE [LARGE SCALE GENOMIC DNA]</scope>
    <source>
        <strain evidence="12 13">NL1</strain>
    </source>
</reference>
<dbReference type="InterPro" id="IPR013121">
    <property type="entry name" value="Fe_red_NAD-bd_6"/>
</dbReference>
<dbReference type="SFLD" id="SFLDG01168">
    <property type="entry name" value="Ferric_reductase_subgroup_(FRE"/>
    <property type="match status" value="1"/>
</dbReference>
<gene>
    <name evidence="12" type="ORF">B2J93_4920</name>
</gene>
<keyword evidence="7" id="KW-0406">Ion transport</keyword>
<feature type="transmembrane region" description="Helical" evidence="10">
    <location>
        <begin position="176"/>
        <end position="196"/>
    </location>
</feature>
<dbReference type="GO" id="GO:0006826">
    <property type="term" value="P:iron ion transport"/>
    <property type="evidence" value="ECO:0007669"/>
    <property type="project" value="TreeGrafter"/>
</dbReference>
<keyword evidence="3" id="KW-0813">Transport</keyword>
<keyword evidence="6" id="KW-0560">Oxidoreductase</keyword>
<evidence type="ECO:0000256" key="7">
    <source>
        <dbReference type="ARBA" id="ARBA00023065"/>
    </source>
</evidence>
<dbReference type="CDD" id="cd06186">
    <property type="entry name" value="NOX_Duox_like_FAD_NADP"/>
    <property type="match status" value="1"/>
</dbReference>
<dbReference type="PANTHER" id="PTHR32361:SF28">
    <property type="entry name" value="FRP1P"/>
    <property type="match status" value="1"/>
</dbReference>
<dbReference type="PROSITE" id="PS51384">
    <property type="entry name" value="FAD_FR"/>
    <property type="match status" value="1"/>
</dbReference>
<organism evidence="12 13">
    <name type="scientific">Diplocarpon coronariae</name>
    <dbReference type="NCBI Taxonomy" id="2795749"/>
    <lineage>
        <taxon>Eukaryota</taxon>
        <taxon>Fungi</taxon>
        <taxon>Dikarya</taxon>
        <taxon>Ascomycota</taxon>
        <taxon>Pezizomycotina</taxon>
        <taxon>Leotiomycetes</taxon>
        <taxon>Helotiales</taxon>
        <taxon>Drepanopezizaceae</taxon>
        <taxon>Diplocarpon</taxon>
    </lineage>
</organism>
<evidence type="ECO:0000256" key="1">
    <source>
        <dbReference type="ARBA" id="ARBA00004141"/>
    </source>
</evidence>
<dbReference type="InterPro" id="IPR013130">
    <property type="entry name" value="Fe3_Rdtase_TM_dom"/>
</dbReference>
<keyword evidence="5 10" id="KW-1133">Transmembrane helix</keyword>
<feature type="transmembrane region" description="Helical" evidence="10">
    <location>
        <begin position="202"/>
        <end position="221"/>
    </location>
</feature>
<feature type="transmembrane region" description="Helical" evidence="10">
    <location>
        <begin position="233"/>
        <end position="252"/>
    </location>
</feature>
<evidence type="ECO:0000313" key="13">
    <source>
        <dbReference type="Proteomes" id="UP000242519"/>
    </source>
</evidence>
<evidence type="ECO:0000256" key="5">
    <source>
        <dbReference type="ARBA" id="ARBA00022989"/>
    </source>
</evidence>
<evidence type="ECO:0000313" key="12">
    <source>
        <dbReference type="EMBL" id="OWP06304.1"/>
    </source>
</evidence>
<evidence type="ECO:0000256" key="4">
    <source>
        <dbReference type="ARBA" id="ARBA00022692"/>
    </source>
</evidence>
<dbReference type="EMBL" id="MZNU01000050">
    <property type="protein sequence ID" value="OWP06304.1"/>
    <property type="molecule type" value="Genomic_DNA"/>
</dbReference>
<dbReference type="Gene3D" id="3.40.50.80">
    <property type="entry name" value="Nucleotide-binding domain of ferredoxin-NADP reductase (FNR) module"/>
    <property type="match status" value="1"/>
</dbReference>
<evidence type="ECO:0000256" key="8">
    <source>
        <dbReference type="ARBA" id="ARBA00023136"/>
    </source>
</evidence>
<dbReference type="AlphaFoldDB" id="A0A218ZEX6"/>
<evidence type="ECO:0000256" key="6">
    <source>
        <dbReference type="ARBA" id="ARBA00023002"/>
    </source>
</evidence>
<dbReference type="InterPro" id="IPR039261">
    <property type="entry name" value="FNR_nucleotide-bd"/>
</dbReference>
<evidence type="ECO:0000256" key="3">
    <source>
        <dbReference type="ARBA" id="ARBA00022448"/>
    </source>
</evidence>
<feature type="transmembrane region" description="Helical" evidence="10">
    <location>
        <begin position="27"/>
        <end position="51"/>
    </location>
</feature>
<dbReference type="Pfam" id="PF01794">
    <property type="entry name" value="Ferric_reduct"/>
    <property type="match status" value="1"/>
</dbReference>
<evidence type="ECO:0000256" key="10">
    <source>
        <dbReference type="SAM" id="Phobius"/>
    </source>
</evidence>
<dbReference type="InterPro" id="IPR051410">
    <property type="entry name" value="Ferric/Cupric_Reductase"/>
</dbReference>
<dbReference type="InParanoid" id="A0A218ZEX6"/>
<dbReference type="GO" id="GO:0015677">
    <property type="term" value="P:copper ion import"/>
    <property type="evidence" value="ECO:0007669"/>
    <property type="project" value="TreeGrafter"/>
</dbReference>
<keyword evidence="13" id="KW-1185">Reference proteome</keyword>
<dbReference type="OrthoDB" id="10006946at2759"/>
<evidence type="ECO:0000256" key="2">
    <source>
        <dbReference type="ARBA" id="ARBA00006278"/>
    </source>
</evidence>
<dbReference type="SUPFAM" id="SSF52343">
    <property type="entry name" value="Ferredoxin reductase-like, C-terminal NADP-linked domain"/>
    <property type="match status" value="1"/>
</dbReference>
<feature type="region of interest" description="Disordered" evidence="9">
    <location>
        <begin position="472"/>
        <end position="498"/>
    </location>
</feature>
<dbReference type="PANTHER" id="PTHR32361">
    <property type="entry name" value="FERRIC/CUPRIC REDUCTASE TRANSMEMBRANE COMPONENT"/>
    <property type="match status" value="1"/>
</dbReference>
<comment type="similarity">
    <text evidence="2">Belongs to the ferric reductase (FRE) family.</text>
</comment>
<evidence type="ECO:0000256" key="9">
    <source>
        <dbReference type="SAM" id="MobiDB-lite"/>
    </source>
</evidence>
<protein>
    <recommendedName>
        <fullName evidence="11">FAD-binding FR-type domain-containing protein</fullName>
    </recommendedName>
</protein>
<dbReference type="GO" id="GO:0005886">
    <property type="term" value="C:plasma membrane"/>
    <property type="evidence" value="ECO:0007669"/>
    <property type="project" value="TreeGrafter"/>
</dbReference>
<dbReference type="Proteomes" id="UP000242519">
    <property type="component" value="Unassembled WGS sequence"/>
</dbReference>
<accession>A0A218ZEX6</accession>
<dbReference type="GO" id="GO:0006879">
    <property type="term" value="P:intracellular iron ion homeostasis"/>
    <property type="evidence" value="ECO:0007669"/>
    <property type="project" value="TreeGrafter"/>
</dbReference>
<name>A0A218ZEX6_9HELO</name>
<proteinExistence type="inferred from homology"/>
<dbReference type="Pfam" id="PF08030">
    <property type="entry name" value="NAD_binding_6"/>
    <property type="match status" value="1"/>
</dbReference>
<dbReference type="InterPro" id="IPR017927">
    <property type="entry name" value="FAD-bd_FR_type"/>
</dbReference>
<keyword evidence="8 10" id="KW-0472">Membrane</keyword>
<dbReference type="GO" id="GO:0000293">
    <property type="term" value="F:ferric-chelate reductase activity"/>
    <property type="evidence" value="ECO:0007669"/>
    <property type="project" value="TreeGrafter"/>
</dbReference>
<keyword evidence="4 10" id="KW-0812">Transmembrane</keyword>
<dbReference type="STRING" id="503106.A0A218ZEX6"/>
<sequence>MAWPYHVVDLTEDQKHSRRLLLDRSGVYAQLSAVVPILIYQLYRLAVWVSLVRNKSKYSALPSSPNRKNVRASTEGGLLSRWRSAKWWLGGEAADGWGLRGHWVAGGMWAAWLVLLCVKETGDDYLHITKRFGVVAASQLPLHYMLAMKSLYSPLAFLFRSSHEDLNAWHRLSGRIIYGLLLCHATWYINFFVLVGVLQKRLAAPVVMVGILGFAMLTILSSTSLEAVRRWSYRVFFICHLVIGVTLMPLLFFHAKSLRIYVIEALALFVFDIVCRKLDTSTGFAIITQVPNSNLVKVQVPVPPSKIHRFAAAPGQHVYLHIPAQSTPANSGCPSVHDLCYNPFTVAAVSETDVTLVLRTLRGPTTRAIDKLARRNRARPPLNIEGPLGSSRHFPNLARDYDRILLVAGGVGATFALPIYKAVQEQLVAGGRSTARAAFVWAMRSPAEALWAQDPDSAPLSADENLKIFRTGGGLADESRGDEEPPPADESVAMKPLREDGAAGAVEATGGSERPDLQQIVDALFRLGREERVAVLVCGPASMARELRAHVGRWVVGRGRHVWFHDERFGW</sequence>
<evidence type="ECO:0000259" key="11">
    <source>
        <dbReference type="PROSITE" id="PS51384"/>
    </source>
</evidence>